<keyword evidence="2" id="KW-1185">Reference proteome</keyword>
<protein>
    <submittedName>
        <fullName evidence="1">Uncharacterized protein</fullName>
    </submittedName>
</protein>
<dbReference type="AlphaFoldDB" id="A0A2A6CUT7"/>
<name>A0A2A6CUT7_PRIPA</name>
<proteinExistence type="predicted"/>
<sequence>MEAGFHVDFNSDKSIDYDTNSKIIGEGRYEKEASVSSLQMDIVFFVSQIHIVLGVFSLIPVGFLLRTSRNNLEISRERPFLALILFTLFCSMIRTGQHIFYLLSTGETISTKKCTIMAHTYYVAEVLPQQMALIILVYALLENHRNISFDFRNQFKCAGIVIVIAIALNTIQYFIGTPSPNFPLCLPYNINFELNDVYHHIGFCVLFTNIGISAYLHIGSPGNPAGSTPREVQNSIFFTLLSYSSSCLMVILPLSIYTHVHEFPVWMLAVSVNAFEYFHSFSAGFISTVFICRLPYLRTLIIDSIGLRNRFLMQLLE</sequence>
<evidence type="ECO:0000313" key="1">
    <source>
        <dbReference type="EnsemblMetazoa" id="PPA42959.1"/>
    </source>
</evidence>
<organism evidence="1 2">
    <name type="scientific">Pristionchus pacificus</name>
    <name type="common">Parasitic nematode worm</name>
    <dbReference type="NCBI Taxonomy" id="54126"/>
    <lineage>
        <taxon>Eukaryota</taxon>
        <taxon>Metazoa</taxon>
        <taxon>Ecdysozoa</taxon>
        <taxon>Nematoda</taxon>
        <taxon>Chromadorea</taxon>
        <taxon>Rhabditida</taxon>
        <taxon>Rhabditina</taxon>
        <taxon>Diplogasteromorpha</taxon>
        <taxon>Diplogasteroidea</taxon>
        <taxon>Neodiplogasteridae</taxon>
        <taxon>Pristionchus</taxon>
    </lineage>
</organism>
<dbReference type="Proteomes" id="UP000005239">
    <property type="component" value="Unassembled WGS sequence"/>
</dbReference>
<reference evidence="2" key="1">
    <citation type="journal article" date="2008" name="Nat. Genet.">
        <title>The Pristionchus pacificus genome provides a unique perspective on nematode lifestyle and parasitism.</title>
        <authorList>
            <person name="Dieterich C."/>
            <person name="Clifton S.W."/>
            <person name="Schuster L.N."/>
            <person name="Chinwalla A."/>
            <person name="Delehaunty K."/>
            <person name="Dinkelacker I."/>
            <person name="Fulton L."/>
            <person name="Fulton R."/>
            <person name="Godfrey J."/>
            <person name="Minx P."/>
            <person name="Mitreva M."/>
            <person name="Roeseler W."/>
            <person name="Tian H."/>
            <person name="Witte H."/>
            <person name="Yang S.P."/>
            <person name="Wilson R.K."/>
            <person name="Sommer R.J."/>
        </authorList>
    </citation>
    <scope>NUCLEOTIDE SEQUENCE [LARGE SCALE GENOMIC DNA]</scope>
    <source>
        <strain evidence="2">PS312</strain>
    </source>
</reference>
<reference evidence="1" key="2">
    <citation type="submission" date="2022-06" db="UniProtKB">
        <authorList>
            <consortium name="EnsemblMetazoa"/>
        </authorList>
    </citation>
    <scope>IDENTIFICATION</scope>
    <source>
        <strain evidence="1">PS312</strain>
    </source>
</reference>
<gene>
    <name evidence="1" type="primary">WBGene00281328</name>
</gene>
<accession>A0A8R1YZ41</accession>
<dbReference type="EnsemblMetazoa" id="PPA42959.1">
    <property type="protein sequence ID" value="PPA42959.1"/>
    <property type="gene ID" value="WBGene00281328"/>
</dbReference>
<evidence type="ECO:0000313" key="2">
    <source>
        <dbReference type="Proteomes" id="UP000005239"/>
    </source>
</evidence>
<accession>A0A2A6CUT7</accession>